<accession>A0ABN6NXK8</accession>
<dbReference type="CDD" id="cd01949">
    <property type="entry name" value="GGDEF"/>
    <property type="match status" value="1"/>
</dbReference>
<evidence type="ECO:0000313" key="5">
    <source>
        <dbReference type="Proteomes" id="UP000831327"/>
    </source>
</evidence>
<comment type="catalytic activity">
    <reaction evidence="2">
        <text>2 GTP = 3',3'-c-di-GMP + 2 diphosphate</text>
        <dbReference type="Rhea" id="RHEA:24898"/>
        <dbReference type="ChEBI" id="CHEBI:33019"/>
        <dbReference type="ChEBI" id="CHEBI:37565"/>
        <dbReference type="ChEBI" id="CHEBI:58805"/>
        <dbReference type="EC" id="2.7.7.65"/>
    </reaction>
</comment>
<dbReference type="Proteomes" id="UP000831327">
    <property type="component" value="Chromosome"/>
</dbReference>
<dbReference type="EC" id="2.7.7.65" evidence="1"/>
<dbReference type="SUPFAM" id="SSF55073">
    <property type="entry name" value="Nucleotide cyclase"/>
    <property type="match status" value="1"/>
</dbReference>
<sequence>MPPDATTETDAVFEAAVASLRSFCLPPTPQNYAIWFEFHAGHNDKLHRALTIAMSNRRSIDSFMMAELHDLFFADSVERRAAREAQTTLREAAGRILAAGADAERYGETLSEAAVTIDTDTHGLADMIARLAEETTALSARSAELGQALRQSGDRIADLEKKLAAAHDAALTDALTTLPNRRAFDAMVREQAGLAMNTGETLSLLMLDIDHFKKVNDSWGHAVGDAVLRLVAATLDQHRPQTARVARYGGEEFAMLLPATSLHDAAAHAERLRGALAARRISLRANAETIGSVTISVGAARYEPAEPIGSWIERADAALYRAKREGRNRVVVEHRSSAA</sequence>
<dbReference type="RefSeq" id="WP_244458342.1">
    <property type="nucleotide sequence ID" value="NZ_AP025637.1"/>
</dbReference>
<dbReference type="EMBL" id="AP025637">
    <property type="protein sequence ID" value="BDG71047.1"/>
    <property type="molecule type" value="Genomic_DNA"/>
</dbReference>
<proteinExistence type="predicted"/>
<evidence type="ECO:0000259" key="3">
    <source>
        <dbReference type="PROSITE" id="PS50887"/>
    </source>
</evidence>
<feature type="domain" description="GGDEF" evidence="3">
    <location>
        <begin position="200"/>
        <end position="335"/>
    </location>
</feature>
<reference evidence="4 5" key="1">
    <citation type="journal article" date="2016" name="Microbes Environ.">
        <title>Phylogenetically diverse aerobic anoxygenic phototrophic bacteria isolated from epilithic biofilms in Tama river, Japan.</title>
        <authorList>
            <person name="Hirose S."/>
            <person name="Matsuura K."/>
            <person name="Haruta S."/>
        </authorList>
    </citation>
    <scope>NUCLEOTIDE SEQUENCE [LARGE SCALE GENOMIC DNA]</scope>
    <source>
        <strain evidence="4 5">S08</strain>
    </source>
</reference>
<dbReference type="InterPro" id="IPR000160">
    <property type="entry name" value="GGDEF_dom"/>
</dbReference>
<dbReference type="PANTHER" id="PTHR45138:SF9">
    <property type="entry name" value="DIGUANYLATE CYCLASE DGCM-RELATED"/>
    <property type="match status" value="1"/>
</dbReference>
<evidence type="ECO:0000256" key="2">
    <source>
        <dbReference type="ARBA" id="ARBA00034247"/>
    </source>
</evidence>
<dbReference type="InterPro" id="IPR050469">
    <property type="entry name" value="Diguanylate_Cyclase"/>
</dbReference>
<name>A0ABN6NXK8_9PROT</name>
<dbReference type="NCBIfam" id="TIGR00254">
    <property type="entry name" value="GGDEF"/>
    <property type="match status" value="1"/>
</dbReference>
<keyword evidence="5" id="KW-1185">Reference proteome</keyword>
<evidence type="ECO:0000313" key="4">
    <source>
        <dbReference type="EMBL" id="BDG71047.1"/>
    </source>
</evidence>
<dbReference type="SMART" id="SM00267">
    <property type="entry name" value="GGDEF"/>
    <property type="match status" value="1"/>
</dbReference>
<protein>
    <recommendedName>
        <fullName evidence="1">diguanylate cyclase</fullName>
        <ecNumber evidence="1">2.7.7.65</ecNumber>
    </recommendedName>
</protein>
<organism evidence="4 5">
    <name type="scientific">Roseomonas fluvialis</name>
    <dbReference type="NCBI Taxonomy" id="1750527"/>
    <lineage>
        <taxon>Bacteria</taxon>
        <taxon>Pseudomonadati</taxon>
        <taxon>Pseudomonadota</taxon>
        <taxon>Alphaproteobacteria</taxon>
        <taxon>Acetobacterales</taxon>
        <taxon>Roseomonadaceae</taxon>
        <taxon>Roseomonas</taxon>
    </lineage>
</organism>
<dbReference type="PANTHER" id="PTHR45138">
    <property type="entry name" value="REGULATORY COMPONENTS OF SENSORY TRANSDUCTION SYSTEM"/>
    <property type="match status" value="1"/>
</dbReference>
<dbReference type="Gene3D" id="3.30.70.270">
    <property type="match status" value="1"/>
</dbReference>
<dbReference type="PROSITE" id="PS50887">
    <property type="entry name" value="GGDEF"/>
    <property type="match status" value="1"/>
</dbReference>
<gene>
    <name evidence="4" type="ORF">Rmf_09760</name>
</gene>
<evidence type="ECO:0000256" key="1">
    <source>
        <dbReference type="ARBA" id="ARBA00012528"/>
    </source>
</evidence>
<dbReference type="Pfam" id="PF00990">
    <property type="entry name" value="GGDEF"/>
    <property type="match status" value="1"/>
</dbReference>
<dbReference type="InterPro" id="IPR029787">
    <property type="entry name" value="Nucleotide_cyclase"/>
</dbReference>
<dbReference type="InterPro" id="IPR043128">
    <property type="entry name" value="Rev_trsase/Diguanyl_cyclase"/>
</dbReference>